<dbReference type="InterPro" id="IPR036259">
    <property type="entry name" value="MFS_trans_sf"/>
</dbReference>
<dbReference type="PANTHER" id="PTHR43129:SF1">
    <property type="entry name" value="FOSMIDOMYCIN RESISTANCE PROTEIN"/>
    <property type="match status" value="1"/>
</dbReference>
<dbReference type="Gene3D" id="1.20.1250.20">
    <property type="entry name" value="MFS general substrate transporter like domains"/>
    <property type="match status" value="1"/>
</dbReference>
<reference evidence="4" key="1">
    <citation type="submission" date="2013-08" db="EMBL/GenBank/DDBJ databases">
        <authorList>
            <person name="Mendez C."/>
            <person name="Richter M."/>
            <person name="Ferrer M."/>
            <person name="Sanchez J."/>
        </authorList>
    </citation>
    <scope>NUCLEOTIDE SEQUENCE</scope>
</reference>
<accession>T1AAS9</accession>
<keyword evidence="2" id="KW-1133">Transmembrane helix</keyword>
<feature type="non-terminal residue" evidence="4">
    <location>
        <position position="232"/>
    </location>
</feature>
<evidence type="ECO:0000256" key="2">
    <source>
        <dbReference type="SAM" id="Phobius"/>
    </source>
</evidence>
<feature type="transmembrane region" description="Helical" evidence="2">
    <location>
        <begin position="118"/>
        <end position="135"/>
    </location>
</feature>
<dbReference type="GO" id="GO:0022857">
    <property type="term" value="F:transmembrane transporter activity"/>
    <property type="evidence" value="ECO:0007669"/>
    <property type="project" value="InterPro"/>
</dbReference>
<evidence type="ECO:0000259" key="3">
    <source>
        <dbReference type="PROSITE" id="PS50850"/>
    </source>
</evidence>
<dbReference type="PROSITE" id="PS50850">
    <property type="entry name" value="MFS"/>
    <property type="match status" value="1"/>
</dbReference>
<feature type="transmembrane region" description="Helical" evidence="2">
    <location>
        <begin position="89"/>
        <end position="112"/>
    </location>
</feature>
<keyword evidence="2" id="KW-0812">Transmembrane</keyword>
<feature type="transmembrane region" description="Helical" evidence="2">
    <location>
        <begin position="23"/>
        <end position="47"/>
    </location>
</feature>
<organism evidence="4">
    <name type="scientific">mine drainage metagenome</name>
    <dbReference type="NCBI Taxonomy" id="410659"/>
    <lineage>
        <taxon>unclassified sequences</taxon>
        <taxon>metagenomes</taxon>
        <taxon>ecological metagenomes</taxon>
    </lineage>
</organism>
<name>T1AAS9_9ZZZZ</name>
<feature type="domain" description="Major facilitator superfamily (MFS) profile" evidence="3">
    <location>
        <begin position="23"/>
        <end position="232"/>
    </location>
</feature>
<sequence>MNRTGESRVGAPGPGGSPSRLRVLAYTSLGHFINDGTTLFVPVVAALLTSQKQVDPLDLALLFLIYYTSSSLLSLWVGRRADLSGRPALLMAGGMFLLGAGLVGFYAALALFTGPWTLGLSLGSGFVTGFGTAFYHPLGGTLLQERFQGPERGKALGINGAMGSTGRALYPVLFFLIGLVVAADASLAVFALFAGVAGVVILLVSRERARSVAGAAPGGGPTTRSVLTRGVV</sequence>
<protein>
    <submittedName>
        <fullName evidence="4">Major facilitator transporter</fullName>
    </submittedName>
</protein>
<dbReference type="InterPro" id="IPR020846">
    <property type="entry name" value="MFS_dom"/>
</dbReference>
<feature type="transmembrane region" description="Helical" evidence="2">
    <location>
        <begin position="59"/>
        <end position="77"/>
    </location>
</feature>
<evidence type="ECO:0000313" key="4">
    <source>
        <dbReference type="EMBL" id="EQD53898.1"/>
    </source>
</evidence>
<dbReference type="InterPro" id="IPR011701">
    <property type="entry name" value="MFS"/>
</dbReference>
<evidence type="ECO:0000256" key="1">
    <source>
        <dbReference type="SAM" id="MobiDB-lite"/>
    </source>
</evidence>
<keyword evidence="2" id="KW-0472">Membrane</keyword>
<dbReference type="Pfam" id="PF07690">
    <property type="entry name" value="MFS_1"/>
    <property type="match status" value="1"/>
</dbReference>
<gene>
    <name evidence="4" type="ORF">B1B_09966</name>
</gene>
<proteinExistence type="predicted"/>
<dbReference type="EMBL" id="AUZY01006578">
    <property type="protein sequence ID" value="EQD53898.1"/>
    <property type="molecule type" value="Genomic_DNA"/>
</dbReference>
<dbReference type="PANTHER" id="PTHR43129">
    <property type="entry name" value="FOSMIDOMYCIN RESISTANCE PROTEIN"/>
    <property type="match status" value="1"/>
</dbReference>
<feature type="transmembrane region" description="Helical" evidence="2">
    <location>
        <begin position="187"/>
        <end position="204"/>
    </location>
</feature>
<reference evidence="4" key="2">
    <citation type="journal article" date="2014" name="ISME J.">
        <title>Microbial stratification in low pH oxic and suboxic macroscopic growths along an acid mine drainage.</title>
        <authorList>
            <person name="Mendez-Garcia C."/>
            <person name="Mesa V."/>
            <person name="Sprenger R.R."/>
            <person name="Richter M."/>
            <person name="Diez M.S."/>
            <person name="Solano J."/>
            <person name="Bargiela R."/>
            <person name="Golyshina O.V."/>
            <person name="Manteca A."/>
            <person name="Ramos J.L."/>
            <person name="Gallego J.R."/>
            <person name="Llorente I."/>
            <person name="Martins Dos Santos V.A."/>
            <person name="Jensen O.N."/>
            <person name="Pelaez A.I."/>
            <person name="Sanchez J."/>
            <person name="Ferrer M."/>
        </authorList>
    </citation>
    <scope>NUCLEOTIDE SEQUENCE</scope>
</reference>
<comment type="caution">
    <text evidence="4">The sequence shown here is derived from an EMBL/GenBank/DDBJ whole genome shotgun (WGS) entry which is preliminary data.</text>
</comment>
<dbReference type="AlphaFoldDB" id="T1AAS9"/>
<dbReference type="GO" id="GO:0005886">
    <property type="term" value="C:plasma membrane"/>
    <property type="evidence" value="ECO:0007669"/>
    <property type="project" value="TreeGrafter"/>
</dbReference>
<dbReference type="SUPFAM" id="SSF103473">
    <property type="entry name" value="MFS general substrate transporter"/>
    <property type="match status" value="1"/>
</dbReference>
<feature type="region of interest" description="Disordered" evidence="1">
    <location>
        <begin position="213"/>
        <end position="232"/>
    </location>
</feature>
<feature type="transmembrane region" description="Helical" evidence="2">
    <location>
        <begin position="156"/>
        <end position="181"/>
    </location>
</feature>